<gene>
    <name evidence="1" type="ORF">M9H77_08319</name>
</gene>
<evidence type="ECO:0000313" key="1">
    <source>
        <dbReference type="EMBL" id="KAI5677369.1"/>
    </source>
</evidence>
<name>A0ACC0BXR3_CATRO</name>
<keyword evidence="2" id="KW-1185">Reference proteome</keyword>
<dbReference type="EMBL" id="CM044702">
    <property type="protein sequence ID" value="KAI5677369.1"/>
    <property type="molecule type" value="Genomic_DNA"/>
</dbReference>
<proteinExistence type="predicted"/>
<sequence>MNIPKPNNSNIQDGAMEDGWDFADAVAEEEALDWICLPYHGEESELSPSPGWFQEALGAAAPVLGLKKQTTKWLSKGPKLLLVACISNTPKFRLLEEVGLMGVELPVVPLRGALDAKELGTICEESLRADEKEAKPLVTTGC</sequence>
<reference evidence="2" key="1">
    <citation type="journal article" date="2023" name="Nat. Plants">
        <title>Single-cell RNA sequencing provides a high-resolution roadmap for understanding the multicellular compartmentation of specialized metabolism.</title>
        <authorList>
            <person name="Sun S."/>
            <person name="Shen X."/>
            <person name="Li Y."/>
            <person name="Li Y."/>
            <person name="Wang S."/>
            <person name="Li R."/>
            <person name="Zhang H."/>
            <person name="Shen G."/>
            <person name="Guo B."/>
            <person name="Wei J."/>
            <person name="Xu J."/>
            <person name="St-Pierre B."/>
            <person name="Chen S."/>
            <person name="Sun C."/>
        </authorList>
    </citation>
    <scope>NUCLEOTIDE SEQUENCE [LARGE SCALE GENOMIC DNA]</scope>
</reference>
<dbReference type="Proteomes" id="UP001060085">
    <property type="component" value="Linkage Group LG02"/>
</dbReference>
<protein>
    <submittedName>
        <fullName evidence="1">Uncharacterized protein</fullName>
    </submittedName>
</protein>
<organism evidence="1 2">
    <name type="scientific">Catharanthus roseus</name>
    <name type="common">Madagascar periwinkle</name>
    <name type="synonym">Vinca rosea</name>
    <dbReference type="NCBI Taxonomy" id="4058"/>
    <lineage>
        <taxon>Eukaryota</taxon>
        <taxon>Viridiplantae</taxon>
        <taxon>Streptophyta</taxon>
        <taxon>Embryophyta</taxon>
        <taxon>Tracheophyta</taxon>
        <taxon>Spermatophyta</taxon>
        <taxon>Magnoliopsida</taxon>
        <taxon>eudicotyledons</taxon>
        <taxon>Gunneridae</taxon>
        <taxon>Pentapetalae</taxon>
        <taxon>asterids</taxon>
        <taxon>lamiids</taxon>
        <taxon>Gentianales</taxon>
        <taxon>Apocynaceae</taxon>
        <taxon>Rauvolfioideae</taxon>
        <taxon>Vinceae</taxon>
        <taxon>Catharanthinae</taxon>
        <taxon>Catharanthus</taxon>
    </lineage>
</organism>
<comment type="caution">
    <text evidence="1">The sequence shown here is derived from an EMBL/GenBank/DDBJ whole genome shotgun (WGS) entry which is preliminary data.</text>
</comment>
<accession>A0ACC0BXR3</accession>
<evidence type="ECO:0000313" key="2">
    <source>
        <dbReference type="Proteomes" id="UP001060085"/>
    </source>
</evidence>